<keyword evidence="2" id="KW-1185">Reference proteome</keyword>
<dbReference type="RefSeq" id="WP_147524882.1">
    <property type="nucleotide sequence ID" value="NZ_CAPH01000005.1"/>
</dbReference>
<dbReference type="Proteomes" id="UP001059295">
    <property type="component" value="Chromosome"/>
</dbReference>
<dbReference type="GeneID" id="82890527"/>
<accession>A0ABY5V087</accession>
<reference evidence="1" key="1">
    <citation type="journal article" date="2022" name="Cell">
        <title>Design, construction, and in vivo augmentation of a complex gut microbiome.</title>
        <authorList>
            <person name="Cheng A.G."/>
            <person name="Ho P.Y."/>
            <person name="Aranda-Diaz A."/>
            <person name="Jain S."/>
            <person name="Yu F.B."/>
            <person name="Meng X."/>
            <person name="Wang M."/>
            <person name="Iakiviak M."/>
            <person name="Nagashima K."/>
            <person name="Zhao A."/>
            <person name="Murugkar P."/>
            <person name="Patil A."/>
            <person name="Atabakhsh K."/>
            <person name="Weakley A."/>
            <person name="Yan J."/>
            <person name="Brumbaugh A.R."/>
            <person name="Higginbottom S."/>
            <person name="Dimas A."/>
            <person name="Shiver A.L."/>
            <person name="Deutschbauer A."/>
            <person name="Neff N."/>
            <person name="Sonnenburg J.L."/>
            <person name="Huang K.C."/>
            <person name="Fischbach M.A."/>
        </authorList>
    </citation>
    <scope>NUCLEOTIDE SEQUENCE</scope>
    <source>
        <strain evidence="1">AP11</strain>
    </source>
</reference>
<evidence type="ECO:0000313" key="2">
    <source>
        <dbReference type="Proteomes" id="UP001059295"/>
    </source>
</evidence>
<evidence type="ECO:0000313" key="1">
    <source>
        <dbReference type="EMBL" id="UWN57628.1"/>
    </source>
</evidence>
<name>A0ABY5V087_9BACT</name>
<gene>
    <name evidence="1" type="ORF">NQ491_02295</name>
</gene>
<sequence>MKYVTATYVGEQNACGFFTFDFCTEPTGENEAIPANASGLHIELYSDVVAPENLLDASIAPGRYATGETPGKFTIQSGQTAEGRVTGSYYYTTDVNGNVTKLPVTEGEIYFVITDGNQAAFISDLKIDQQENKWVSCEYNGKIDVEPVYHTVFTAQTGWYWGDDDYDYPGIGQYLITLYDGEYDSQGLIEGTSISLSYYAEMAPKAWEAQIPEGIYHSSTEYQKGTILVATPEIIEEQPWSIYGYAMRKQIVNGETNEHFAIEVVSKVEKIGDGQYVLKFNILFNNGERHLSKYVGNVRQGDEFTKTTLTQDLTMETPGFGYIEYNGPSPMWNIKGVNRWSIRLYTDGIVVHPDQYWGVELNGEGEYITIELFTDSHYTTEIPEGRYVISKEEVPYHANMGQGGWGYNFGTWYYDLGDNQAPAVSGEVNVGRNGDDYTVAFQLIDDRGNTIQSDYTGPLQYWDSYNTSSAAPAPAWLSAPSSSYEAAKAAKVTSDLEQHNGKQNEK</sequence>
<dbReference type="EMBL" id="CP102294">
    <property type="protein sequence ID" value="UWN57628.1"/>
    <property type="molecule type" value="Genomic_DNA"/>
</dbReference>
<proteinExistence type="predicted"/>
<protein>
    <submittedName>
        <fullName evidence="1">Uncharacterized protein</fullName>
    </submittedName>
</protein>
<organism evidence="1 2">
    <name type="scientific">Alistipes ihumii AP11</name>
    <dbReference type="NCBI Taxonomy" id="1211813"/>
    <lineage>
        <taxon>Bacteria</taxon>
        <taxon>Pseudomonadati</taxon>
        <taxon>Bacteroidota</taxon>
        <taxon>Bacteroidia</taxon>
        <taxon>Bacteroidales</taxon>
        <taxon>Rikenellaceae</taxon>
        <taxon>Alistipes</taxon>
    </lineage>
</organism>